<dbReference type="OrthoDB" id="1495241at2"/>
<dbReference type="AlphaFoldDB" id="A0A291QZS2"/>
<proteinExistence type="inferred from homology"/>
<organism evidence="3 4">
    <name type="scientific">Chitinophaga caeni</name>
    <dbReference type="NCBI Taxonomy" id="2029983"/>
    <lineage>
        <taxon>Bacteria</taxon>
        <taxon>Pseudomonadati</taxon>
        <taxon>Bacteroidota</taxon>
        <taxon>Chitinophagia</taxon>
        <taxon>Chitinophagales</taxon>
        <taxon>Chitinophagaceae</taxon>
        <taxon>Chitinophaga</taxon>
    </lineage>
</organism>
<dbReference type="RefSeq" id="WP_098195778.1">
    <property type="nucleotide sequence ID" value="NZ_CP023777.1"/>
</dbReference>
<dbReference type="PANTHER" id="PTHR34477">
    <property type="entry name" value="UPF0213 PROTEIN YHBQ"/>
    <property type="match status" value="1"/>
</dbReference>
<evidence type="ECO:0000256" key="1">
    <source>
        <dbReference type="ARBA" id="ARBA00007435"/>
    </source>
</evidence>
<evidence type="ECO:0000313" key="3">
    <source>
        <dbReference type="EMBL" id="ATL49411.1"/>
    </source>
</evidence>
<dbReference type="CDD" id="cd10456">
    <property type="entry name" value="GIY-YIG_UPF0213"/>
    <property type="match status" value="1"/>
</dbReference>
<dbReference type="KEGG" id="cbae:COR50_20750"/>
<dbReference type="SMART" id="SM00465">
    <property type="entry name" value="GIYc"/>
    <property type="match status" value="1"/>
</dbReference>
<evidence type="ECO:0000259" key="2">
    <source>
        <dbReference type="PROSITE" id="PS50164"/>
    </source>
</evidence>
<keyword evidence="4" id="KW-1185">Reference proteome</keyword>
<gene>
    <name evidence="3" type="ORF">COR50_20750</name>
</gene>
<dbReference type="PANTHER" id="PTHR34477:SF1">
    <property type="entry name" value="UPF0213 PROTEIN YHBQ"/>
    <property type="match status" value="1"/>
</dbReference>
<dbReference type="InterPro" id="IPR050190">
    <property type="entry name" value="UPF0213_domain"/>
</dbReference>
<dbReference type="Proteomes" id="UP000220133">
    <property type="component" value="Chromosome"/>
</dbReference>
<evidence type="ECO:0000313" key="4">
    <source>
        <dbReference type="Proteomes" id="UP000220133"/>
    </source>
</evidence>
<dbReference type="Gene3D" id="3.40.1440.10">
    <property type="entry name" value="GIY-YIG endonuclease"/>
    <property type="match status" value="1"/>
</dbReference>
<protein>
    <recommendedName>
        <fullName evidence="2">GIY-YIG domain-containing protein</fullName>
    </recommendedName>
</protein>
<dbReference type="Pfam" id="PF01541">
    <property type="entry name" value="GIY-YIG"/>
    <property type="match status" value="1"/>
</dbReference>
<sequence length="114" mass="13644">MKGYTYILLCSDGSYYTGSTKYLKRRLAQHQSGNGAKHTMKRLPVKLVYYEVYNRIDWAFYREKQIQRWSRKKKEALINGWEEELKRLAECMNESHCKNFKIRTDPSNGHEDSK</sequence>
<accession>A0A291QZS2</accession>
<dbReference type="InterPro" id="IPR000305">
    <property type="entry name" value="GIY-YIG_endonuc"/>
</dbReference>
<comment type="similarity">
    <text evidence="1">Belongs to the UPF0213 family.</text>
</comment>
<dbReference type="InterPro" id="IPR035901">
    <property type="entry name" value="GIY-YIG_endonuc_sf"/>
</dbReference>
<reference evidence="3 4" key="1">
    <citation type="submission" date="2017-10" db="EMBL/GenBank/DDBJ databases">
        <title>Paenichitinophaga pekingensis gen. nov., sp. nov., isolated from activated sludge.</title>
        <authorList>
            <person name="Jin D."/>
            <person name="Kong X."/>
            <person name="Deng Y."/>
            <person name="Bai Z."/>
        </authorList>
    </citation>
    <scope>NUCLEOTIDE SEQUENCE [LARGE SCALE GENOMIC DNA]</scope>
    <source>
        <strain evidence="3 4">13</strain>
    </source>
</reference>
<dbReference type="PROSITE" id="PS50164">
    <property type="entry name" value="GIY_YIG"/>
    <property type="match status" value="1"/>
</dbReference>
<name>A0A291QZS2_9BACT</name>
<feature type="domain" description="GIY-YIG" evidence="2">
    <location>
        <begin position="1"/>
        <end position="76"/>
    </location>
</feature>
<dbReference type="SUPFAM" id="SSF82771">
    <property type="entry name" value="GIY-YIG endonuclease"/>
    <property type="match status" value="1"/>
</dbReference>
<dbReference type="EMBL" id="CP023777">
    <property type="protein sequence ID" value="ATL49411.1"/>
    <property type="molecule type" value="Genomic_DNA"/>
</dbReference>